<dbReference type="OrthoDB" id="581894at2"/>
<evidence type="ECO:0000256" key="1">
    <source>
        <dbReference type="SAM" id="SignalP"/>
    </source>
</evidence>
<accession>A0A4R6AZF4</accession>
<gene>
    <name evidence="2" type="ORF">E2L05_10780</name>
</gene>
<name>A0A4R6AZF4_9RHOB</name>
<reference evidence="2 3" key="1">
    <citation type="submission" date="2019-03" db="EMBL/GenBank/DDBJ databases">
        <title>Rhodobacteraceae bacterium SM1902, a new member of the family Rhodobacteraceae isolated from Yantai.</title>
        <authorList>
            <person name="Sun Y."/>
        </authorList>
    </citation>
    <scope>NUCLEOTIDE SEQUENCE [LARGE SCALE GENOMIC DNA]</scope>
    <source>
        <strain evidence="2 3">SM1902</strain>
    </source>
</reference>
<dbReference type="EMBL" id="SMZO01000021">
    <property type="protein sequence ID" value="TDL87816.1"/>
    <property type="molecule type" value="Genomic_DNA"/>
</dbReference>
<evidence type="ECO:0000313" key="3">
    <source>
        <dbReference type="Proteomes" id="UP000294562"/>
    </source>
</evidence>
<dbReference type="AlphaFoldDB" id="A0A4R6AZF4"/>
<keyword evidence="3" id="KW-1185">Reference proteome</keyword>
<protein>
    <submittedName>
        <fullName evidence="2">DUF4198 domain-containing protein</fullName>
    </submittedName>
</protein>
<dbReference type="Proteomes" id="UP000294562">
    <property type="component" value="Unassembled WGS sequence"/>
</dbReference>
<comment type="caution">
    <text evidence="2">The sequence shown here is derived from an EMBL/GenBank/DDBJ whole genome shotgun (WGS) entry which is preliminary data.</text>
</comment>
<dbReference type="InterPro" id="IPR019613">
    <property type="entry name" value="DUF4198"/>
</dbReference>
<sequence>MRSLLKVLSALVAFAAGPVAGHEFWIEPVNFSVAPGALVTADLRVGEMFEGTTYSYFPDNFLRFDAGPVQEPKPVAGRMGDRPAMAMQTGKPGLWVIVHETTPLWLTYDGFERFVRFTDLHDLSDAQQLHTARGLPSVGFREMYYRHAKALVAVGDARRGADRRVGLLVEIVAETNPYAVIGGGEVTLRMYETGTPRANAQIEIYVRTVDGVEQRMLRSDGEGRVTTALPSGAQVMANFTTIAPLDGDPDAREAVWMSRWASLTFAMP</sequence>
<proteinExistence type="predicted"/>
<dbReference type="RefSeq" id="WP_133342920.1">
    <property type="nucleotide sequence ID" value="NZ_SMZO01000021.1"/>
</dbReference>
<feature type="chain" id="PRO_5020767919" evidence="1">
    <location>
        <begin position="16"/>
        <end position="268"/>
    </location>
</feature>
<feature type="signal peptide" evidence="1">
    <location>
        <begin position="1"/>
        <end position="15"/>
    </location>
</feature>
<dbReference type="Pfam" id="PF10670">
    <property type="entry name" value="DUF4198"/>
    <property type="match status" value="1"/>
</dbReference>
<evidence type="ECO:0000313" key="2">
    <source>
        <dbReference type="EMBL" id="TDL87816.1"/>
    </source>
</evidence>
<organism evidence="2 3">
    <name type="scientific">Meridianimarinicoccus aquatilis</name>
    <dbReference type="NCBI Taxonomy" id="2552766"/>
    <lineage>
        <taxon>Bacteria</taxon>
        <taxon>Pseudomonadati</taxon>
        <taxon>Pseudomonadota</taxon>
        <taxon>Alphaproteobacteria</taxon>
        <taxon>Rhodobacterales</taxon>
        <taxon>Paracoccaceae</taxon>
        <taxon>Meridianimarinicoccus</taxon>
    </lineage>
</organism>
<keyword evidence="1" id="KW-0732">Signal</keyword>